<sequence length="179" mass="20947">MLEEISDQLEKTFMNEEISVKNGVGKKLDADDRIILNVGGVKVRFYVQKYENEMLHPINGNEFFFDRDGYLFRHILQYYRTGMIHWPETIAYHDDSTNHTSFESKKSKKSSEGSEIRDVNTIPSYIFPFSRSELEQEMQYFLIPAPPIFNLITPNLNVVKNETAPFRENIRKLLLPYAG</sequence>
<dbReference type="InterPro" id="IPR003131">
    <property type="entry name" value="T1-type_BTB"/>
</dbReference>
<reference evidence="3" key="1">
    <citation type="submission" date="2021-06" db="EMBL/GenBank/DDBJ databases">
        <authorList>
            <person name="Kallberg Y."/>
            <person name="Tangrot J."/>
            <person name="Rosling A."/>
        </authorList>
    </citation>
    <scope>NUCLEOTIDE SEQUENCE</scope>
    <source>
        <strain evidence="3">IN212</strain>
    </source>
</reference>
<gene>
    <name evidence="3" type="ORF">RFULGI_LOCUS12487</name>
</gene>
<comment type="caution">
    <text evidence="3">The sequence shown here is derived from an EMBL/GenBank/DDBJ whole genome shotgun (WGS) entry which is preliminary data.</text>
</comment>
<organism evidence="3 4">
    <name type="scientific">Racocetra fulgida</name>
    <dbReference type="NCBI Taxonomy" id="60492"/>
    <lineage>
        <taxon>Eukaryota</taxon>
        <taxon>Fungi</taxon>
        <taxon>Fungi incertae sedis</taxon>
        <taxon>Mucoromycota</taxon>
        <taxon>Glomeromycotina</taxon>
        <taxon>Glomeromycetes</taxon>
        <taxon>Diversisporales</taxon>
        <taxon>Gigasporaceae</taxon>
        <taxon>Racocetra</taxon>
    </lineage>
</organism>
<dbReference type="SUPFAM" id="SSF54695">
    <property type="entry name" value="POZ domain"/>
    <property type="match status" value="1"/>
</dbReference>
<accession>A0A9N9NGL9</accession>
<evidence type="ECO:0000259" key="2">
    <source>
        <dbReference type="Pfam" id="PF02214"/>
    </source>
</evidence>
<dbReference type="Proteomes" id="UP000789396">
    <property type="component" value="Unassembled WGS sequence"/>
</dbReference>
<evidence type="ECO:0000313" key="4">
    <source>
        <dbReference type="Proteomes" id="UP000789396"/>
    </source>
</evidence>
<dbReference type="InterPro" id="IPR011333">
    <property type="entry name" value="SKP1/BTB/POZ_sf"/>
</dbReference>
<protein>
    <submittedName>
        <fullName evidence="3">8222_t:CDS:1</fullName>
    </submittedName>
</protein>
<evidence type="ECO:0000256" key="1">
    <source>
        <dbReference type="SAM" id="MobiDB-lite"/>
    </source>
</evidence>
<feature type="non-terminal residue" evidence="3">
    <location>
        <position position="1"/>
    </location>
</feature>
<feature type="region of interest" description="Disordered" evidence="1">
    <location>
        <begin position="96"/>
        <end position="115"/>
    </location>
</feature>
<dbReference type="Pfam" id="PF02214">
    <property type="entry name" value="BTB_2"/>
    <property type="match status" value="1"/>
</dbReference>
<dbReference type="EMBL" id="CAJVPZ010030095">
    <property type="protein sequence ID" value="CAG8735910.1"/>
    <property type="molecule type" value="Genomic_DNA"/>
</dbReference>
<proteinExistence type="predicted"/>
<dbReference type="Gene3D" id="3.30.710.10">
    <property type="entry name" value="Potassium Channel Kv1.1, Chain A"/>
    <property type="match status" value="1"/>
</dbReference>
<dbReference type="AlphaFoldDB" id="A0A9N9NGL9"/>
<feature type="domain" description="Potassium channel tetramerisation-type BTB" evidence="2">
    <location>
        <begin position="60"/>
        <end position="88"/>
    </location>
</feature>
<dbReference type="OrthoDB" id="10025005at2759"/>
<dbReference type="GO" id="GO:0051260">
    <property type="term" value="P:protein homooligomerization"/>
    <property type="evidence" value="ECO:0007669"/>
    <property type="project" value="InterPro"/>
</dbReference>
<evidence type="ECO:0000313" key="3">
    <source>
        <dbReference type="EMBL" id="CAG8735910.1"/>
    </source>
</evidence>
<keyword evidence="4" id="KW-1185">Reference proteome</keyword>
<name>A0A9N9NGL9_9GLOM</name>